<dbReference type="Gene3D" id="2.160.20.10">
    <property type="entry name" value="Single-stranded right-handed beta-helix, Pectin lyase-like"/>
    <property type="match status" value="1"/>
</dbReference>
<accession>A0A644XMK6</accession>
<dbReference type="PROSITE" id="PS51257">
    <property type="entry name" value="PROKAR_LIPOPROTEIN"/>
    <property type="match status" value="1"/>
</dbReference>
<feature type="domain" description="Right handed beta helix" evidence="2">
    <location>
        <begin position="190"/>
        <end position="341"/>
    </location>
</feature>
<dbReference type="InterPro" id="IPR011050">
    <property type="entry name" value="Pectin_lyase_fold/virulence"/>
</dbReference>
<dbReference type="InterPro" id="IPR012334">
    <property type="entry name" value="Pectin_lyas_fold"/>
</dbReference>
<gene>
    <name evidence="3" type="ORF">SDC9_63615</name>
</gene>
<dbReference type="Pfam" id="PF12708">
    <property type="entry name" value="Pect-lyase_RHGA_epim"/>
    <property type="match status" value="1"/>
</dbReference>
<comment type="caution">
    <text evidence="3">The sequence shown here is derived from an EMBL/GenBank/DDBJ whole genome shotgun (WGS) entry which is preliminary data.</text>
</comment>
<feature type="domain" description="Rhamnogalacturonase A/B/Epimerase-like pectate lyase" evidence="1">
    <location>
        <begin position="72"/>
        <end position="132"/>
    </location>
</feature>
<protein>
    <submittedName>
        <fullName evidence="3">Uncharacterized protein</fullName>
    </submittedName>
</protein>
<dbReference type="InterPro" id="IPR039448">
    <property type="entry name" value="Beta_helix"/>
</dbReference>
<dbReference type="AlphaFoldDB" id="A0A644XMK6"/>
<dbReference type="Pfam" id="PF13229">
    <property type="entry name" value="Beta_helix"/>
    <property type="match status" value="1"/>
</dbReference>
<evidence type="ECO:0000259" key="1">
    <source>
        <dbReference type="Pfam" id="PF12708"/>
    </source>
</evidence>
<proteinExistence type="predicted"/>
<dbReference type="SUPFAM" id="SSF51126">
    <property type="entry name" value="Pectin lyase-like"/>
    <property type="match status" value="1"/>
</dbReference>
<dbReference type="SMART" id="SM00710">
    <property type="entry name" value="PbH1"/>
    <property type="match status" value="6"/>
</dbReference>
<dbReference type="InterPro" id="IPR006626">
    <property type="entry name" value="PbH1"/>
</dbReference>
<organism evidence="3">
    <name type="scientific">bioreactor metagenome</name>
    <dbReference type="NCBI Taxonomy" id="1076179"/>
    <lineage>
        <taxon>unclassified sequences</taxon>
        <taxon>metagenomes</taxon>
        <taxon>ecological metagenomes</taxon>
    </lineage>
</organism>
<name>A0A644XMK6_9ZZZZ</name>
<dbReference type="InterPro" id="IPR024535">
    <property type="entry name" value="RHGA/B-epi-like_pectate_lyase"/>
</dbReference>
<evidence type="ECO:0000259" key="2">
    <source>
        <dbReference type="Pfam" id="PF13229"/>
    </source>
</evidence>
<dbReference type="EMBL" id="VSSQ01002758">
    <property type="protein sequence ID" value="MPM17227.1"/>
    <property type="molecule type" value="Genomic_DNA"/>
</dbReference>
<sequence>MAGLKERLIALFICSSMVFSLFSCSANKNLYFSKISADKKTAVITNNINKSEVRVNIIKESEINEKSSSDSFANAADFGLSEDENADNMKAIAKAIASLKNGGTVYIPSGTYKIKKQIYIYRPNITICGAGPSTHLIYDFEQKSFHTSDTASFFCVVSGISSIIFRDIVLEYHGEFFPEFGHSYDGKINAINICRSSDILIENVEAFGFNSCAVYVSGTDTNETANDIIIRGCYFHHNRVGGVLYGYVNGLTITDCILEYHGSRPDGGTGYGSAGSSGAYPMNVRVINNQCNYNYRKGIDLHAGENIVIEGNTCRGNRLYGIYCEGPKTNHVVIKNNIVSDMSREKLDIGEPYTWLSGIDVGTATNTDGVYYDFQVIGNIIENHGLVQGSAYGICGYFSFDKGSVIIKDNIFNCTEITNFVRFSGDGSINSSCDISFNVSGNQFYAEKADGDPILISKYNSLIFSDNQISVKKPNTGRVVYINNDALSSTIFTGNNIDTGNSSSSVYSITRTSGTKGLIIENNIVNGSIKN</sequence>
<reference evidence="3" key="1">
    <citation type="submission" date="2019-08" db="EMBL/GenBank/DDBJ databases">
        <authorList>
            <person name="Kucharzyk K."/>
            <person name="Murdoch R.W."/>
            <person name="Higgins S."/>
            <person name="Loffler F."/>
        </authorList>
    </citation>
    <scope>NUCLEOTIDE SEQUENCE</scope>
</reference>
<evidence type="ECO:0000313" key="3">
    <source>
        <dbReference type="EMBL" id="MPM17227.1"/>
    </source>
</evidence>